<keyword evidence="4 5" id="KW-0472">Membrane</keyword>
<keyword evidence="3 5" id="KW-1133">Transmembrane helix</keyword>
<comment type="subcellular location">
    <subcellularLocation>
        <location evidence="1">Membrane</location>
        <topology evidence="1">Multi-pass membrane protein</topology>
    </subcellularLocation>
</comment>
<feature type="transmembrane region" description="Helical" evidence="5">
    <location>
        <begin position="75"/>
        <end position="94"/>
    </location>
</feature>
<evidence type="ECO:0000256" key="5">
    <source>
        <dbReference type="SAM" id="Phobius"/>
    </source>
</evidence>
<dbReference type="GO" id="GO:0016020">
    <property type="term" value="C:membrane"/>
    <property type="evidence" value="ECO:0007669"/>
    <property type="project" value="UniProtKB-SubCell"/>
</dbReference>
<evidence type="ECO:0008006" key="8">
    <source>
        <dbReference type="Google" id="ProtNLM"/>
    </source>
</evidence>
<name>A0AAJ0HD07_9PEZI</name>
<dbReference type="PANTHER" id="PTHR23507">
    <property type="entry name" value="ZGC:174356"/>
    <property type="match status" value="1"/>
</dbReference>
<reference evidence="6" key="1">
    <citation type="journal article" date="2023" name="Mol. Phylogenet. Evol.">
        <title>Genome-scale phylogeny and comparative genomics of the fungal order Sordariales.</title>
        <authorList>
            <person name="Hensen N."/>
            <person name="Bonometti L."/>
            <person name="Westerberg I."/>
            <person name="Brannstrom I.O."/>
            <person name="Guillou S."/>
            <person name="Cros-Aarteil S."/>
            <person name="Calhoun S."/>
            <person name="Haridas S."/>
            <person name="Kuo A."/>
            <person name="Mondo S."/>
            <person name="Pangilinan J."/>
            <person name="Riley R."/>
            <person name="LaButti K."/>
            <person name="Andreopoulos B."/>
            <person name="Lipzen A."/>
            <person name="Chen C."/>
            <person name="Yan M."/>
            <person name="Daum C."/>
            <person name="Ng V."/>
            <person name="Clum A."/>
            <person name="Steindorff A."/>
            <person name="Ohm R.A."/>
            <person name="Martin F."/>
            <person name="Silar P."/>
            <person name="Natvig D.O."/>
            <person name="Lalanne C."/>
            <person name="Gautier V."/>
            <person name="Ament-Velasquez S.L."/>
            <person name="Kruys A."/>
            <person name="Hutchinson M.I."/>
            <person name="Powell A.J."/>
            <person name="Barry K."/>
            <person name="Miller A.N."/>
            <person name="Grigoriev I.V."/>
            <person name="Debuchy R."/>
            <person name="Gladieux P."/>
            <person name="Hiltunen Thoren M."/>
            <person name="Johannesson H."/>
        </authorList>
    </citation>
    <scope>NUCLEOTIDE SEQUENCE</scope>
    <source>
        <strain evidence="6">CBS 955.72</strain>
    </source>
</reference>
<accession>A0AAJ0HD07</accession>
<evidence type="ECO:0000256" key="2">
    <source>
        <dbReference type="ARBA" id="ARBA00022692"/>
    </source>
</evidence>
<dbReference type="InterPro" id="IPR036259">
    <property type="entry name" value="MFS_trans_sf"/>
</dbReference>
<evidence type="ECO:0000256" key="3">
    <source>
        <dbReference type="ARBA" id="ARBA00022989"/>
    </source>
</evidence>
<evidence type="ECO:0000313" key="7">
    <source>
        <dbReference type="Proteomes" id="UP001275084"/>
    </source>
</evidence>
<gene>
    <name evidence="6" type="ORF">B0T25DRAFT_226531</name>
</gene>
<feature type="transmembrane region" description="Helical" evidence="5">
    <location>
        <begin position="43"/>
        <end position="63"/>
    </location>
</feature>
<organism evidence="6 7">
    <name type="scientific">Lasiosphaeria hispida</name>
    <dbReference type="NCBI Taxonomy" id="260671"/>
    <lineage>
        <taxon>Eukaryota</taxon>
        <taxon>Fungi</taxon>
        <taxon>Dikarya</taxon>
        <taxon>Ascomycota</taxon>
        <taxon>Pezizomycotina</taxon>
        <taxon>Sordariomycetes</taxon>
        <taxon>Sordariomycetidae</taxon>
        <taxon>Sordariales</taxon>
        <taxon>Lasiosphaeriaceae</taxon>
        <taxon>Lasiosphaeria</taxon>
    </lineage>
</organism>
<dbReference type="GO" id="GO:0022857">
    <property type="term" value="F:transmembrane transporter activity"/>
    <property type="evidence" value="ECO:0007669"/>
    <property type="project" value="TreeGrafter"/>
</dbReference>
<evidence type="ECO:0000256" key="4">
    <source>
        <dbReference type="ARBA" id="ARBA00023136"/>
    </source>
</evidence>
<keyword evidence="7" id="KW-1185">Reference proteome</keyword>
<dbReference type="SUPFAM" id="SSF103473">
    <property type="entry name" value="MFS general substrate transporter"/>
    <property type="match status" value="1"/>
</dbReference>
<dbReference type="Proteomes" id="UP001275084">
    <property type="component" value="Unassembled WGS sequence"/>
</dbReference>
<comment type="caution">
    <text evidence="6">The sequence shown here is derived from an EMBL/GenBank/DDBJ whole genome shotgun (WGS) entry which is preliminary data.</text>
</comment>
<protein>
    <recommendedName>
        <fullName evidence="8">Major facilitator superfamily (MFS) profile domain-containing protein</fullName>
    </recommendedName>
</protein>
<sequence length="179" mass="19308">MRLAVAIFVVGTFRGISLRALIQYASAHFGWKLSTTSGLISEVALVNLFLFFVIMPTLIPFITQRFGPLVQTLNLGIVQGSLSLLLTGSLLLAFATNSAFLIAATMVYGLGFGARSTLLSLVTSWINPQRTGTLYSAVFLVEQISMLGGEPLVQNLALVLGFKIRGKACRSLALVCFFQ</sequence>
<evidence type="ECO:0000313" key="6">
    <source>
        <dbReference type="EMBL" id="KAK3348613.1"/>
    </source>
</evidence>
<evidence type="ECO:0000256" key="1">
    <source>
        <dbReference type="ARBA" id="ARBA00004141"/>
    </source>
</evidence>
<dbReference type="PANTHER" id="PTHR23507:SF1">
    <property type="entry name" value="FI18259P1-RELATED"/>
    <property type="match status" value="1"/>
</dbReference>
<proteinExistence type="predicted"/>
<dbReference type="AlphaFoldDB" id="A0AAJ0HD07"/>
<dbReference type="EMBL" id="JAUIQD010000005">
    <property type="protein sequence ID" value="KAK3348613.1"/>
    <property type="molecule type" value="Genomic_DNA"/>
</dbReference>
<keyword evidence="2 5" id="KW-0812">Transmembrane</keyword>
<reference evidence="6" key="2">
    <citation type="submission" date="2023-06" db="EMBL/GenBank/DDBJ databases">
        <authorList>
            <consortium name="Lawrence Berkeley National Laboratory"/>
            <person name="Haridas S."/>
            <person name="Hensen N."/>
            <person name="Bonometti L."/>
            <person name="Westerberg I."/>
            <person name="Brannstrom I.O."/>
            <person name="Guillou S."/>
            <person name="Cros-Aarteil S."/>
            <person name="Calhoun S."/>
            <person name="Kuo A."/>
            <person name="Mondo S."/>
            <person name="Pangilinan J."/>
            <person name="Riley R."/>
            <person name="Labutti K."/>
            <person name="Andreopoulos B."/>
            <person name="Lipzen A."/>
            <person name="Chen C."/>
            <person name="Yanf M."/>
            <person name="Daum C."/>
            <person name="Ng V."/>
            <person name="Clum A."/>
            <person name="Steindorff A."/>
            <person name="Ohm R."/>
            <person name="Martin F."/>
            <person name="Silar P."/>
            <person name="Natvig D."/>
            <person name="Lalanne C."/>
            <person name="Gautier V."/>
            <person name="Ament-Velasquez S.L."/>
            <person name="Kruys A."/>
            <person name="Hutchinson M.I."/>
            <person name="Powell A.J."/>
            <person name="Barry K."/>
            <person name="Miller A.N."/>
            <person name="Grigoriev I.V."/>
            <person name="Debuchy R."/>
            <person name="Gladieux P."/>
            <person name="Thoren M.H."/>
            <person name="Johannesson H."/>
        </authorList>
    </citation>
    <scope>NUCLEOTIDE SEQUENCE</scope>
    <source>
        <strain evidence="6">CBS 955.72</strain>
    </source>
</reference>
<feature type="transmembrane region" description="Helical" evidence="5">
    <location>
        <begin position="100"/>
        <end position="122"/>
    </location>
</feature>